<organism evidence="3 4">
    <name type="scientific">Bradyrhizobium oligotrophicum S58</name>
    <dbReference type="NCBI Taxonomy" id="1245469"/>
    <lineage>
        <taxon>Bacteria</taxon>
        <taxon>Pseudomonadati</taxon>
        <taxon>Pseudomonadota</taxon>
        <taxon>Alphaproteobacteria</taxon>
        <taxon>Hyphomicrobiales</taxon>
        <taxon>Nitrobacteraceae</taxon>
        <taxon>Bradyrhizobium</taxon>
    </lineage>
</organism>
<proteinExistence type="predicted"/>
<dbReference type="SUPFAM" id="SSF53756">
    <property type="entry name" value="UDP-Glycosyltransferase/glycogen phosphorylase"/>
    <property type="match status" value="1"/>
</dbReference>
<dbReference type="PANTHER" id="PTHR12526">
    <property type="entry name" value="GLYCOSYLTRANSFERASE"/>
    <property type="match status" value="1"/>
</dbReference>
<evidence type="ECO:0000313" key="3">
    <source>
        <dbReference type="EMBL" id="BAM86863.1"/>
    </source>
</evidence>
<dbReference type="HOGENOM" id="CLU_009583_6_1_5"/>
<dbReference type="Pfam" id="PF13692">
    <property type="entry name" value="Glyco_trans_1_4"/>
    <property type="match status" value="1"/>
</dbReference>
<evidence type="ECO:0000256" key="1">
    <source>
        <dbReference type="ARBA" id="ARBA00022676"/>
    </source>
</evidence>
<dbReference type="PATRIC" id="fig|1245469.3.peg.873"/>
<dbReference type="EMBL" id="AP012603">
    <property type="protein sequence ID" value="BAM86863.1"/>
    <property type="molecule type" value="Genomic_DNA"/>
</dbReference>
<dbReference type="STRING" id="1245469.S58_08520"/>
<dbReference type="AlphaFoldDB" id="M4Z164"/>
<dbReference type="KEGG" id="aol:S58_08520"/>
<keyword evidence="4" id="KW-1185">Reference proteome</keyword>
<keyword evidence="2" id="KW-0808">Transferase</keyword>
<accession>M4Z164</accession>
<evidence type="ECO:0000256" key="2">
    <source>
        <dbReference type="ARBA" id="ARBA00022679"/>
    </source>
</evidence>
<name>M4Z164_9BRAD</name>
<dbReference type="PANTHER" id="PTHR12526:SF510">
    <property type="entry name" value="D-INOSITOL 3-PHOSPHATE GLYCOSYLTRANSFERASE"/>
    <property type="match status" value="1"/>
</dbReference>
<dbReference type="Proteomes" id="UP000011841">
    <property type="component" value="Chromosome"/>
</dbReference>
<protein>
    <submittedName>
        <fullName evidence="3">WffQ protein</fullName>
    </submittedName>
</protein>
<dbReference type="eggNOG" id="COG0438">
    <property type="taxonomic scope" value="Bacteria"/>
</dbReference>
<dbReference type="GO" id="GO:0016757">
    <property type="term" value="F:glycosyltransferase activity"/>
    <property type="evidence" value="ECO:0007669"/>
    <property type="project" value="UniProtKB-KW"/>
</dbReference>
<dbReference type="Gene3D" id="3.40.50.2000">
    <property type="entry name" value="Glycogen Phosphorylase B"/>
    <property type="match status" value="2"/>
</dbReference>
<reference evidence="3 4" key="1">
    <citation type="journal article" date="2013" name="Appl. Environ. Microbiol.">
        <title>Genome analysis suggests that the soil oligotrophic bacterium Agromonas oligotrophica (Bradyrhizobium oligotrophicum) is a nitrogen-fixing symbiont of Aeschynomene indica.</title>
        <authorList>
            <person name="Okubo T."/>
            <person name="Fukushima S."/>
            <person name="Itakura M."/>
            <person name="Oshima K."/>
            <person name="Longtonglang A."/>
            <person name="Teaumroong N."/>
            <person name="Mitsui H."/>
            <person name="Hattori M."/>
            <person name="Hattori R."/>
            <person name="Hattori T."/>
            <person name="Minamisawa K."/>
        </authorList>
    </citation>
    <scope>NUCLEOTIDE SEQUENCE [LARGE SCALE GENOMIC DNA]</scope>
    <source>
        <strain evidence="3 4">S58</strain>
    </source>
</reference>
<gene>
    <name evidence="3" type="primary">WffQ</name>
    <name evidence="3" type="ORF">S58_08520</name>
</gene>
<sequence>MLRSRITREIVNRKIEAVIEFMPHVWSSVVFSVLKPHGVLYSSIIHDAEIHPGDYRSALIGLLLDRTIAQADAVLTLSDAVAKRLLTARRVPEHKLFTLFHPDLDYGARRRTISLTEGKPIRLAFLGRIMPYKGLTLLLDSVEALRREGFQVELGVFGEGALGDNRRRLAALGAEVINRWLTEQEIAAILSRYHAVVLSHIEASQSGVAATSLGAGIPVIATPVGGLIEQIQDGVNGILAARVDAAALSDAIKRIVLDPNLFDAICRRIEATRADRSMARFLQKCVEYTLVAGERQNGRAAVAPLGREVSILPGD</sequence>
<dbReference type="CDD" id="cd03801">
    <property type="entry name" value="GT4_PimA-like"/>
    <property type="match status" value="1"/>
</dbReference>
<evidence type="ECO:0000313" key="4">
    <source>
        <dbReference type="Proteomes" id="UP000011841"/>
    </source>
</evidence>
<keyword evidence="1" id="KW-0328">Glycosyltransferase</keyword>